<gene>
    <name evidence="6" type="ORF">LIER_17340</name>
</gene>
<evidence type="ECO:0000256" key="2">
    <source>
        <dbReference type="ARBA" id="ARBA00038006"/>
    </source>
</evidence>
<evidence type="ECO:0000313" key="6">
    <source>
        <dbReference type="EMBL" id="GAA0160896.1"/>
    </source>
</evidence>
<comment type="caution">
    <text evidence="6">The sequence shown here is derived from an EMBL/GenBank/DDBJ whole genome shotgun (WGS) entry which is preliminary data.</text>
</comment>
<evidence type="ECO:0000313" key="7">
    <source>
        <dbReference type="Proteomes" id="UP001454036"/>
    </source>
</evidence>
<dbReference type="InterPro" id="IPR011684">
    <property type="entry name" value="NAB"/>
</dbReference>
<keyword evidence="7" id="KW-1185">Reference proteome</keyword>
<evidence type="ECO:0000256" key="1">
    <source>
        <dbReference type="ARBA" id="ARBA00023054"/>
    </source>
</evidence>
<dbReference type="GO" id="GO:0005774">
    <property type="term" value="C:vacuolar membrane"/>
    <property type="evidence" value="ECO:0007669"/>
    <property type="project" value="TreeGrafter"/>
</dbReference>
<evidence type="ECO:0000256" key="4">
    <source>
        <dbReference type="SAM" id="MobiDB-lite"/>
    </source>
</evidence>
<evidence type="ECO:0000256" key="3">
    <source>
        <dbReference type="SAM" id="Coils"/>
    </source>
</evidence>
<organism evidence="6 7">
    <name type="scientific">Lithospermum erythrorhizon</name>
    <name type="common">Purple gromwell</name>
    <name type="synonym">Lithospermum officinale var. erythrorhizon</name>
    <dbReference type="NCBI Taxonomy" id="34254"/>
    <lineage>
        <taxon>Eukaryota</taxon>
        <taxon>Viridiplantae</taxon>
        <taxon>Streptophyta</taxon>
        <taxon>Embryophyta</taxon>
        <taxon>Tracheophyta</taxon>
        <taxon>Spermatophyta</taxon>
        <taxon>Magnoliopsida</taxon>
        <taxon>eudicotyledons</taxon>
        <taxon>Gunneridae</taxon>
        <taxon>Pentapetalae</taxon>
        <taxon>asterids</taxon>
        <taxon>lamiids</taxon>
        <taxon>Boraginales</taxon>
        <taxon>Boraginaceae</taxon>
        <taxon>Boraginoideae</taxon>
        <taxon>Lithospermeae</taxon>
        <taxon>Lithospermum</taxon>
    </lineage>
</organism>
<evidence type="ECO:0000259" key="5">
    <source>
        <dbReference type="PROSITE" id="PS51774"/>
    </source>
</evidence>
<feature type="compositionally biased region" description="Basic and acidic residues" evidence="4">
    <location>
        <begin position="172"/>
        <end position="183"/>
    </location>
</feature>
<reference evidence="6 7" key="1">
    <citation type="submission" date="2024-01" db="EMBL/GenBank/DDBJ databases">
        <title>The complete chloroplast genome sequence of Lithospermum erythrorhizon: insights into the phylogenetic relationship among Boraginaceae species and the maternal lineages of purple gromwells.</title>
        <authorList>
            <person name="Okada T."/>
            <person name="Watanabe K."/>
        </authorList>
    </citation>
    <scope>NUCLEOTIDE SEQUENCE [LARGE SCALE GENOMIC DNA]</scope>
</reference>
<dbReference type="EMBL" id="BAABME010004023">
    <property type="protein sequence ID" value="GAA0160896.1"/>
    <property type="molecule type" value="Genomic_DNA"/>
</dbReference>
<dbReference type="InterPro" id="IPR051861">
    <property type="entry name" value="NET_actin-binding_domain"/>
</dbReference>
<dbReference type="PANTHER" id="PTHR32258:SF3">
    <property type="entry name" value="PROTEIN NETWORKED 4A"/>
    <property type="match status" value="1"/>
</dbReference>
<feature type="region of interest" description="Disordered" evidence="4">
    <location>
        <begin position="172"/>
        <end position="204"/>
    </location>
</feature>
<dbReference type="Pfam" id="PF07765">
    <property type="entry name" value="KIP1"/>
    <property type="match status" value="1"/>
</dbReference>
<dbReference type="PROSITE" id="PS51774">
    <property type="entry name" value="NAB"/>
    <property type="match status" value="1"/>
</dbReference>
<dbReference type="Proteomes" id="UP001454036">
    <property type="component" value="Unassembled WGS sequence"/>
</dbReference>
<feature type="coiled-coil region" evidence="3">
    <location>
        <begin position="397"/>
        <end position="431"/>
    </location>
</feature>
<dbReference type="AlphaFoldDB" id="A0AAV3QD90"/>
<accession>A0AAV3QD90</accession>
<proteinExistence type="inferred from homology"/>
<feature type="domain" description="NAB" evidence="5">
    <location>
        <begin position="1"/>
        <end position="72"/>
    </location>
</feature>
<sequence length="461" mass="53338">MFTKKISTAMLIAEMDQNIKRMSKLVEEDADSFAKKAEMYYQKRPELISIVEEFHRMYRSLSERYDATRELRRNIPSDIQSQASCISEAGSQLPSACPSPDLWPNRPRSGARADGFDLFLATNRNCMDLGYREGDESSPLGSESESDAYSVVNDDEPVLRRKIYELEVERRSAKEKQRIHQEDNSECSSTGSRNRNVEADRPHTTAYEEELRDIKEKLRLSEEEVSRLQDHISRYKSSLSDREQEIRRLIETITNADRKLSEENSQLKVEITKLQKERTYLENNLKEQDVRCQSLRRALAGKAEMKTSPGVEAELLKQMVTEKTNEVEELTRSLAAITRNYNMIVAEKAKLGAKVEELTIDMSLKDDRIDAMCQHLHQLQMEHVKLMDITEEEHKKGEELRSRAEELETTIKQQEEIIQEGAEEKREAIRQLSVSLEHYRSGYLRLRDVVVNHMSSPVMAA</sequence>
<keyword evidence="1 3" id="KW-0175">Coiled coil</keyword>
<protein>
    <recommendedName>
        <fullName evidence="5">NAB domain-containing protein</fullName>
    </recommendedName>
</protein>
<dbReference type="GO" id="GO:0003779">
    <property type="term" value="F:actin binding"/>
    <property type="evidence" value="ECO:0007669"/>
    <property type="project" value="InterPro"/>
</dbReference>
<name>A0AAV3QD90_LITER</name>
<dbReference type="PANTHER" id="PTHR32258">
    <property type="entry name" value="PROTEIN NETWORKED 4A"/>
    <property type="match status" value="1"/>
</dbReference>
<comment type="similarity">
    <text evidence="2">Belongs to the NET family.</text>
</comment>
<dbReference type="Gene3D" id="1.10.287.2610">
    <property type="match status" value="1"/>
</dbReference>
<feature type="coiled-coil region" evidence="3">
    <location>
        <begin position="204"/>
        <end position="340"/>
    </location>
</feature>